<sequence length="340" mass="38330">MWLGALILLVPLVFAEDNEEEPIFAPPVFDLNNGQLKECNVEMAMPVMVNDCPEYMAQLIINEDFVRTDRIGWPSLLTPDVARDIVFNHTYKVDNVVPEAKRNHWWLEYYIEEMNPVIYVSFNTKDGRQIKLNGSSVGRHGFYPFKVTSKDQSKGIKDIHDSLANVFDYHDMLVNDDLIAFEFNVTETREYGLDDYGKAMDSVMCKSGCFYIFIPVLVIFLICLIACIVVSILVGRSRVKDDPALKSIAQMSKKSKKESKSKSKNGKDSKKGKGGKGSKDDNSEYHTVKNSKDKKKGKGSKGGNDNSVYHTVMGDTKRDDVSVYHTADDSLPDTQPKPKT</sequence>
<keyword evidence="2" id="KW-0812">Transmembrane</keyword>
<dbReference type="EMBL" id="CAJFCW020000002">
    <property type="protein sequence ID" value="CAG9097200.1"/>
    <property type="molecule type" value="Genomic_DNA"/>
</dbReference>
<gene>
    <name evidence="4" type="ORF">BOKJ2_LOCUS4472</name>
</gene>
<feature type="transmembrane region" description="Helical" evidence="2">
    <location>
        <begin position="210"/>
        <end position="234"/>
    </location>
</feature>
<feature type="region of interest" description="Disordered" evidence="1">
    <location>
        <begin position="250"/>
        <end position="340"/>
    </location>
</feature>
<feature type="compositionally biased region" description="Basic and acidic residues" evidence="1">
    <location>
        <begin position="258"/>
        <end position="291"/>
    </location>
</feature>
<organism evidence="4 5">
    <name type="scientific">Bursaphelenchus okinawaensis</name>
    <dbReference type="NCBI Taxonomy" id="465554"/>
    <lineage>
        <taxon>Eukaryota</taxon>
        <taxon>Metazoa</taxon>
        <taxon>Ecdysozoa</taxon>
        <taxon>Nematoda</taxon>
        <taxon>Chromadorea</taxon>
        <taxon>Rhabditida</taxon>
        <taxon>Tylenchina</taxon>
        <taxon>Tylenchomorpha</taxon>
        <taxon>Aphelenchoidea</taxon>
        <taxon>Aphelenchoididae</taxon>
        <taxon>Bursaphelenchus</taxon>
    </lineage>
</organism>
<evidence type="ECO:0000256" key="3">
    <source>
        <dbReference type="SAM" id="SignalP"/>
    </source>
</evidence>
<evidence type="ECO:0000313" key="5">
    <source>
        <dbReference type="Proteomes" id="UP000614601"/>
    </source>
</evidence>
<reference evidence="4" key="1">
    <citation type="submission" date="2020-09" db="EMBL/GenBank/DDBJ databases">
        <authorList>
            <person name="Kikuchi T."/>
        </authorList>
    </citation>
    <scope>NUCLEOTIDE SEQUENCE</scope>
    <source>
        <strain evidence="4">SH1</strain>
    </source>
</reference>
<dbReference type="AlphaFoldDB" id="A0A811KA99"/>
<dbReference type="Proteomes" id="UP000614601">
    <property type="component" value="Unassembled WGS sequence"/>
</dbReference>
<proteinExistence type="predicted"/>
<feature type="signal peptide" evidence="3">
    <location>
        <begin position="1"/>
        <end position="15"/>
    </location>
</feature>
<keyword evidence="3" id="KW-0732">Signal</keyword>
<keyword evidence="5" id="KW-1185">Reference proteome</keyword>
<keyword evidence="2" id="KW-1133">Transmembrane helix</keyword>
<accession>A0A811KA99</accession>
<protein>
    <recommendedName>
        <fullName evidence="6">L-type lectin-like domain-containing protein</fullName>
    </recommendedName>
</protein>
<dbReference type="EMBL" id="CAJFDH010000002">
    <property type="protein sequence ID" value="CAD5212671.1"/>
    <property type="molecule type" value="Genomic_DNA"/>
</dbReference>
<dbReference type="Proteomes" id="UP000783686">
    <property type="component" value="Unassembled WGS sequence"/>
</dbReference>
<feature type="chain" id="PRO_5044131632" description="L-type lectin-like domain-containing protein" evidence="3">
    <location>
        <begin position="16"/>
        <end position="340"/>
    </location>
</feature>
<evidence type="ECO:0008006" key="6">
    <source>
        <dbReference type="Google" id="ProtNLM"/>
    </source>
</evidence>
<comment type="caution">
    <text evidence="4">The sequence shown here is derived from an EMBL/GenBank/DDBJ whole genome shotgun (WGS) entry which is preliminary data.</text>
</comment>
<evidence type="ECO:0000256" key="2">
    <source>
        <dbReference type="SAM" id="Phobius"/>
    </source>
</evidence>
<feature type="compositionally biased region" description="Basic and acidic residues" evidence="1">
    <location>
        <begin position="315"/>
        <end position="328"/>
    </location>
</feature>
<keyword evidence="2" id="KW-0472">Membrane</keyword>
<evidence type="ECO:0000313" key="4">
    <source>
        <dbReference type="EMBL" id="CAD5212671.1"/>
    </source>
</evidence>
<name>A0A811KA99_9BILA</name>
<evidence type="ECO:0000256" key="1">
    <source>
        <dbReference type="SAM" id="MobiDB-lite"/>
    </source>
</evidence>